<dbReference type="SUPFAM" id="SSF56219">
    <property type="entry name" value="DNase I-like"/>
    <property type="match status" value="1"/>
</dbReference>
<dbReference type="EMBL" id="UZAU01000415">
    <property type="status" value="NOT_ANNOTATED_CDS"/>
    <property type="molecule type" value="Genomic_DNA"/>
</dbReference>
<sequence length="640" mass="73829">MLQKPENTMDDLLAKTSNLTVLDEDGWEINVAEGSVVGEHCTKAKFCSNRPMSRPLLKTILGRVWGIADKNWGVEIKVSNNKSSFLVFSFKSGQDLNRILNKSPWLLNYGTLILERMENLPCDWEKELLCFPISGRVLYLPSRSITQGNIDWASLSFGRQKDLDPFQKIYPPAVVDPDQGLGVPSASSSNPWKLLELSSGLALNDSERTSLNGKEVDGIREKMKGKSEAENFNYRLGTYNKVEGPLKRRRVTPKRLKNKGKEGQAEIKLMELAKEVRDYHPEMIFLSETQLTSCGMELVRVQLGFVGCFTVDAREKSGGLALLWSDDFKVQIKSFTVSHIDELVENDLGKAISDCQLREISSAGNSFTWCNGRASNLIYEKLDRVLCNSVWLDMFKFNKVTLLKWWNSDHRPMLLEAQQSGKRSLFRRNWGSRFHYEHAWADNDECLKIINEVWGDKVMGRPLDNLNHLLSKCGRRLYEWNIKQKKANFARSKELKEKIDWLSKSPNMMDWIARQKLEKDLNCVEEKREMYWRQRSRALWLKHGDQNTKFFHFKASARRKKNTILGLYDDRGHWRTSEKDLTDIAISYFQHLFSKSNGGTETKEALRGLFLGGLVLKRIVHYLSLFLVKKLSLPYFKSIL</sequence>
<dbReference type="Gramene" id="evm.model.05.337">
    <property type="protein sequence ID" value="cds.evm.model.05.337"/>
    <property type="gene ID" value="evm.TU.05.337"/>
</dbReference>
<evidence type="ECO:0000313" key="1">
    <source>
        <dbReference type="EnsemblPlants" id="cds.evm.model.05.337"/>
    </source>
</evidence>
<dbReference type="AlphaFoldDB" id="A0A803PQ16"/>
<dbReference type="EnsemblPlants" id="evm.model.05.337">
    <property type="protein sequence ID" value="cds.evm.model.05.337"/>
    <property type="gene ID" value="evm.TU.05.337"/>
</dbReference>
<dbReference type="Proteomes" id="UP000596661">
    <property type="component" value="Chromosome 5"/>
</dbReference>
<evidence type="ECO:0008006" key="3">
    <source>
        <dbReference type="Google" id="ProtNLM"/>
    </source>
</evidence>
<protein>
    <recommendedName>
        <fullName evidence="3">DUF4283 domain-containing protein</fullName>
    </recommendedName>
</protein>
<evidence type="ECO:0000313" key="2">
    <source>
        <dbReference type="Proteomes" id="UP000596661"/>
    </source>
</evidence>
<dbReference type="InterPro" id="IPR036691">
    <property type="entry name" value="Endo/exonu/phosph_ase_sf"/>
</dbReference>
<reference evidence="1" key="1">
    <citation type="submission" date="2018-11" db="EMBL/GenBank/DDBJ databases">
        <authorList>
            <person name="Grassa J C."/>
        </authorList>
    </citation>
    <scope>NUCLEOTIDE SEQUENCE [LARGE SCALE GENOMIC DNA]</scope>
</reference>
<organism evidence="1 2">
    <name type="scientific">Cannabis sativa</name>
    <name type="common">Hemp</name>
    <name type="synonym">Marijuana</name>
    <dbReference type="NCBI Taxonomy" id="3483"/>
    <lineage>
        <taxon>Eukaryota</taxon>
        <taxon>Viridiplantae</taxon>
        <taxon>Streptophyta</taxon>
        <taxon>Embryophyta</taxon>
        <taxon>Tracheophyta</taxon>
        <taxon>Spermatophyta</taxon>
        <taxon>Magnoliopsida</taxon>
        <taxon>eudicotyledons</taxon>
        <taxon>Gunneridae</taxon>
        <taxon>Pentapetalae</taxon>
        <taxon>rosids</taxon>
        <taxon>fabids</taxon>
        <taxon>Rosales</taxon>
        <taxon>Cannabaceae</taxon>
        <taxon>Cannabis</taxon>
    </lineage>
</organism>
<keyword evidence="2" id="KW-1185">Reference proteome</keyword>
<accession>A0A803PQ16</accession>
<dbReference type="PANTHER" id="PTHR33710">
    <property type="entry name" value="BNAC02G09200D PROTEIN"/>
    <property type="match status" value="1"/>
</dbReference>
<proteinExistence type="predicted"/>
<name>A0A803PQ16_CANSA</name>
<dbReference type="PANTHER" id="PTHR33710:SF62">
    <property type="entry name" value="DUF4283 DOMAIN PROTEIN"/>
    <property type="match status" value="1"/>
</dbReference>
<reference evidence="1" key="2">
    <citation type="submission" date="2021-03" db="UniProtKB">
        <authorList>
            <consortium name="EnsemblPlants"/>
        </authorList>
    </citation>
    <scope>IDENTIFICATION</scope>
</reference>